<organism evidence="1 2">
    <name type="scientific">Acropora cervicornis</name>
    <name type="common">Staghorn coral</name>
    <dbReference type="NCBI Taxonomy" id="6130"/>
    <lineage>
        <taxon>Eukaryota</taxon>
        <taxon>Metazoa</taxon>
        <taxon>Cnidaria</taxon>
        <taxon>Anthozoa</taxon>
        <taxon>Hexacorallia</taxon>
        <taxon>Scleractinia</taxon>
        <taxon>Astrocoeniina</taxon>
        <taxon>Acroporidae</taxon>
        <taxon>Acropora</taxon>
    </lineage>
</organism>
<dbReference type="AlphaFoldDB" id="A0AAD9R5E2"/>
<accession>A0AAD9R5E2</accession>
<reference evidence="1" key="2">
    <citation type="journal article" date="2023" name="Science">
        <title>Genomic signatures of disease resistance in endangered staghorn corals.</title>
        <authorList>
            <person name="Vollmer S.V."/>
            <person name="Selwyn J.D."/>
            <person name="Despard B.A."/>
            <person name="Roesel C.L."/>
        </authorList>
    </citation>
    <scope>NUCLEOTIDE SEQUENCE</scope>
    <source>
        <strain evidence="1">K2</strain>
    </source>
</reference>
<proteinExistence type="predicted"/>
<evidence type="ECO:0000313" key="1">
    <source>
        <dbReference type="EMBL" id="KAK2573372.1"/>
    </source>
</evidence>
<keyword evidence="2" id="KW-1185">Reference proteome</keyword>
<comment type="caution">
    <text evidence="1">The sequence shown here is derived from an EMBL/GenBank/DDBJ whole genome shotgun (WGS) entry which is preliminary data.</text>
</comment>
<name>A0AAD9R5E2_ACRCE</name>
<gene>
    <name evidence="1" type="ORF">P5673_001022</name>
</gene>
<reference evidence="1" key="1">
    <citation type="journal article" date="2023" name="G3 (Bethesda)">
        <title>Whole genome assembly and annotation of the endangered Caribbean coral Acropora cervicornis.</title>
        <authorList>
            <person name="Selwyn J.D."/>
            <person name="Vollmer S.V."/>
        </authorList>
    </citation>
    <scope>NUCLEOTIDE SEQUENCE</scope>
    <source>
        <strain evidence="1">K2</strain>
    </source>
</reference>
<sequence length="114" mass="12913">MTQLSQRWCQSLGNALYRKLSIKFPAERNNLKQTTEQNEVTNLNFERILIHGGDMLLFVRTFAWQASSRTSSEDLALTKVLGGDDCLCLLPLLTPNEFFQNSAASYFVILKPSP</sequence>
<protein>
    <submittedName>
        <fullName evidence="1">Uncharacterized protein</fullName>
    </submittedName>
</protein>
<dbReference type="EMBL" id="JARQWQ010000002">
    <property type="protein sequence ID" value="KAK2573372.1"/>
    <property type="molecule type" value="Genomic_DNA"/>
</dbReference>
<evidence type="ECO:0000313" key="2">
    <source>
        <dbReference type="Proteomes" id="UP001249851"/>
    </source>
</evidence>
<feature type="non-terminal residue" evidence="1">
    <location>
        <position position="114"/>
    </location>
</feature>
<dbReference type="Proteomes" id="UP001249851">
    <property type="component" value="Unassembled WGS sequence"/>
</dbReference>